<comment type="caution">
    <text evidence="2">The sequence shown here is derived from an EMBL/GenBank/DDBJ whole genome shotgun (WGS) entry which is preliminary data.</text>
</comment>
<evidence type="ECO:0000313" key="3">
    <source>
        <dbReference type="Proteomes" id="UP001357452"/>
    </source>
</evidence>
<feature type="domain" description="Aminoglycoside phosphotransferase" evidence="1">
    <location>
        <begin position="20"/>
        <end position="248"/>
    </location>
</feature>
<name>A0ABU7RJ29_9BACT</name>
<evidence type="ECO:0000313" key="2">
    <source>
        <dbReference type="EMBL" id="MEE6187979.1"/>
    </source>
</evidence>
<dbReference type="EMBL" id="JAZGLY010000007">
    <property type="protein sequence ID" value="MEE6187979.1"/>
    <property type="molecule type" value="Genomic_DNA"/>
</dbReference>
<keyword evidence="2" id="KW-0808">Transferase</keyword>
<dbReference type="EC" id="2.7.1.-" evidence="2"/>
<dbReference type="PANTHER" id="PTHR21064:SF5">
    <property type="entry name" value="SLR1880 PROTEIN"/>
    <property type="match status" value="1"/>
</dbReference>
<dbReference type="SUPFAM" id="SSF56112">
    <property type="entry name" value="Protein kinase-like (PK-like)"/>
    <property type="match status" value="1"/>
</dbReference>
<dbReference type="Pfam" id="PF01636">
    <property type="entry name" value="APH"/>
    <property type="match status" value="1"/>
</dbReference>
<keyword evidence="3" id="KW-1185">Reference proteome</keyword>
<sequence length="347" mass="40426">MKILEDVLALYKLDARNFRINAIGTGLINNTWVVENDSEKYILQKINNAVFKDPFLIADNIDKIEQFLKTSNREYFFIPLMKTATGLSMVQINDDLYFRMFPFIPDSHTLDVVETPDQAFEAAKQFGQFTKVLSGIDINTLNITLPHFHDLSLRYNQFIEALQKGNTERIRETSALIDTLKKHVGIVEEYNNIIHNPGFKLRVTHHDTKISNVLFDKQGKGICVIDLDTVMPGYFISDMGDMMRTYLSPVSEEESDFSKIEIRDEFYNAIVEGYNYYMNDELTEVEKRYMLYSGKFMIYMQALRFLTDYLLDDVYYGARYEGHNYIRAQNQSILLQKLIEKETLIAS</sequence>
<organism evidence="2 3">
    <name type="scientific">Niabella digestorum</name>
    <dbReference type="NCBI Taxonomy" id="3117701"/>
    <lineage>
        <taxon>Bacteria</taxon>
        <taxon>Pseudomonadati</taxon>
        <taxon>Bacteroidota</taxon>
        <taxon>Chitinophagia</taxon>
        <taxon>Chitinophagales</taxon>
        <taxon>Chitinophagaceae</taxon>
        <taxon>Niabella</taxon>
    </lineage>
</organism>
<dbReference type="InterPro" id="IPR002575">
    <property type="entry name" value="Aminoglycoside_PTrfase"/>
</dbReference>
<dbReference type="GO" id="GO:0016740">
    <property type="term" value="F:transferase activity"/>
    <property type="evidence" value="ECO:0007669"/>
    <property type="project" value="UniProtKB-KW"/>
</dbReference>
<proteinExistence type="predicted"/>
<dbReference type="PANTHER" id="PTHR21064">
    <property type="entry name" value="AMINOGLYCOSIDE PHOSPHOTRANSFERASE DOMAIN-CONTAINING PROTEIN-RELATED"/>
    <property type="match status" value="1"/>
</dbReference>
<accession>A0ABU7RJ29</accession>
<gene>
    <name evidence="2" type="ORF">V2H41_11915</name>
</gene>
<dbReference type="InterPro" id="IPR050249">
    <property type="entry name" value="Pseudomonas-type_ThrB"/>
</dbReference>
<dbReference type="InterPro" id="IPR011009">
    <property type="entry name" value="Kinase-like_dom_sf"/>
</dbReference>
<dbReference type="Gene3D" id="3.90.1200.10">
    <property type="match status" value="1"/>
</dbReference>
<reference evidence="2 3" key="1">
    <citation type="submission" date="2024-01" db="EMBL/GenBank/DDBJ databases">
        <title>Niabella digestum sp. nov., isolated from waste digestion system.</title>
        <authorList>
            <person name="Zhang L."/>
        </authorList>
    </citation>
    <scope>NUCLEOTIDE SEQUENCE [LARGE SCALE GENOMIC DNA]</scope>
    <source>
        <strain evidence="2 3">A18</strain>
    </source>
</reference>
<dbReference type="RefSeq" id="WP_330975384.1">
    <property type="nucleotide sequence ID" value="NZ_JAZGLY010000007.1"/>
</dbReference>
<protein>
    <submittedName>
        <fullName evidence="2">Aminoglycoside phosphotransferase family protein</fullName>
        <ecNumber evidence="2">2.7.1.-</ecNumber>
    </submittedName>
</protein>
<evidence type="ECO:0000259" key="1">
    <source>
        <dbReference type="Pfam" id="PF01636"/>
    </source>
</evidence>
<dbReference type="Proteomes" id="UP001357452">
    <property type="component" value="Unassembled WGS sequence"/>
</dbReference>